<dbReference type="CDD" id="cd21200">
    <property type="entry name" value="CH_SMTN-like"/>
    <property type="match status" value="1"/>
</dbReference>
<dbReference type="EMBL" id="JARKIK010000056">
    <property type="protein sequence ID" value="KAK8732881.1"/>
    <property type="molecule type" value="Genomic_DNA"/>
</dbReference>
<dbReference type="PANTHER" id="PTHR23167">
    <property type="entry name" value="CALPONIN HOMOLOGY DOMAIN-CONTAINING PROTEIN DDB_G0272472-RELATED"/>
    <property type="match status" value="1"/>
</dbReference>
<organism evidence="6 7">
    <name type="scientific">Cherax quadricarinatus</name>
    <name type="common">Australian red claw crayfish</name>
    <dbReference type="NCBI Taxonomy" id="27406"/>
    <lineage>
        <taxon>Eukaryota</taxon>
        <taxon>Metazoa</taxon>
        <taxon>Ecdysozoa</taxon>
        <taxon>Arthropoda</taxon>
        <taxon>Crustacea</taxon>
        <taxon>Multicrustacea</taxon>
        <taxon>Malacostraca</taxon>
        <taxon>Eumalacostraca</taxon>
        <taxon>Eucarida</taxon>
        <taxon>Decapoda</taxon>
        <taxon>Pleocyemata</taxon>
        <taxon>Astacidea</taxon>
        <taxon>Parastacoidea</taxon>
        <taxon>Parastacidae</taxon>
        <taxon>Cherax</taxon>
    </lineage>
</organism>
<protein>
    <recommendedName>
        <fullName evidence="5">Calponin-homology (CH) domain-containing protein</fullName>
    </recommendedName>
</protein>
<comment type="caution">
    <text evidence="6">The sequence shown here is derived from an EMBL/GenBank/DDBJ whole genome shotgun (WGS) entry which is preliminary data.</text>
</comment>
<dbReference type="Proteomes" id="UP001445076">
    <property type="component" value="Unassembled WGS sequence"/>
</dbReference>
<dbReference type="Gene3D" id="1.10.418.10">
    <property type="entry name" value="Calponin-like domain"/>
    <property type="match status" value="1"/>
</dbReference>
<evidence type="ECO:0000256" key="1">
    <source>
        <dbReference type="ARBA" id="ARBA00022553"/>
    </source>
</evidence>
<evidence type="ECO:0000259" key="5">
    <source>
        <dbReference type="PROSITE" id="PS50021"/>
    </source>
</evidence>
<dbReference type="InterPro" id="IPR036872">
    <property type="entry name" value="CH_dom_sf"/>
</dbReference>
<evidence type="ECO:0000256" key="3">
    <source>
        <dbReference type="ARBA" id="ARBA00061655"/>
    </source>
</evidence>
<dbReference type="SMART" id="SM00033">
    <property type="entry name" value="CH"/>
    <property type="match status" value="1"/>
</dbReference>
<feature type="compositionally biased region" description="Polar residues" evidence="4">
    <location>
        <begin position="12"/>
        <end position="27"/>
    </location>
</feature>
<comment type="similarity">
    <text evidence="3">Belongs to the smoothelin family.</text>
</comment>
<evidence type="ECO:0000256" key="2">
    <source>
        <dbReference type="ARBA" id="ARBA00023054"/>
    </source>
</evidence>
<evidence type="ECO:0000313" key="7">
    <source>
        <dbReference type="Proteomes" id="UP001445076"/>
    </source>
</evidence>
<feature type="domain" description="Calponin-homology (CH)" evidence="5">
    <location>
        <begin position="108"/>
        <end position="214"/>
    </location>
</feature>
<dbReference type="PANTHER" id="PTHR23167:SF88">
    <property type="entry name" value="CALPONIN-HOMOLOGY (CH) DOMAIN-CONTAINING PROTEIN"/>
    <property type="match status" value="1"/>
</dbReference>
<sequence length="216" mass="24148">MACVIAYPGENKASTVSPFGVSRTSATETRDSSQAVQKSSYSSSFSTSSTSNSSSFITKTDSKKVVSPFDKFKQLDAQTSPRPASSKSKSAGGGPLFQLSSQLSRSASGVKDMLLTWCQCRTRDYKGVKIENFSTSWNDGMAFCALIHHYYPDAFDFDKLEPKNRRYNFELAFRVADEKAGIMPLLDVDDMVMMKKPDWKCVFTYVQSLYKRLKDE</sequence>
<evidence type="ECO:0000256" key="4">
    <source>
        <dbReference type="SAM" id="MobiDB-lite"/>
    </source>
</evidence>
<proteinExistence type="inferred from homology"/>
<reference evidence="6 7" key="1">
    <citation type="journal article" date="2024" name="BMC Genomics">
        <title>Genome assembly of redclaw crayfish (Cherax quadricarinatus) provides insights into its immune adaptation and hypoxia tolerance.</title>
        <authorList>
            <person name="Liu Z."/>
            <person name="Zheng J."/>
            <person name="Li H."/>
            <person name="Fang K."/>
            <person name="Wang S."/>
            <person name="He J."/>
            <person name="Zhou D."/>
            <person name="Weng S."/>
            <person name="Chi M."/>
            <person name="Gu Z."/>
            <person name="He J."/>
            <person name="Li F."/>
            <person name="Wang M."/>
        </authorList>
    </citation>
    <scope>NUCLEOTIDE SEQUENCE [LARGE SCALE GENOMIC DNA]</scope>
    <source>
        <strain evidence="6">ZL_2023a</strain>
    </source>
</reference>
<dbReference type="PROSITE" id="PS50021">
    <property type="entry name" value="CH"/>
    <property type="match status" value="1"/>
</dbReference>
<dbReference type="SUPFAM" id="SSF47576">
    <property type="entry name" value="Calponin-homology domain, CH-domain"/>
    <property type="match status" value="1"/>
</dbReference>
<feature type="compositionally biased region" description="Low complexity" evidence="4">
    <location>
        <begin position="80"/>
        <end position="90"/>
    </location>
</feature>
<keyword evidence="1" id="KW-0597">Phosphoprotein</keyword>
<name>A0AAW0WL69_CHEQU</name>
<dbReference type="InterPro" id="IPR050540">
    <property type="entry name" value="F-actin_Monoox_Mical"/>
</dbReference>
<gene>
    <name evidence="6" type="ORF">OTU49_006977</name>
</gene>
<dbReference type="AlphaFoldDB" id="A0AAW0WL69"/>
<dbReference type="InterPro" id="IPR001715">
    <property type="entry name" value="CH_dom"/>
</dbReference>
<keyword evidence="7" id="KW-1185">Reference proteome</keyword>
<feature type="region of interest" description="Disordered" evidence="4">
    <location>
        <begin position="1"/>
        <end position="63"/>
    </location>
</feature>
<keyword evidence="2" id="KW-0175">Coiled coil</keyword>
<evidence type="ECO:0000313" key="6">
    <source>
        <dbReference type="EMBL" id="KAK8732881.1"/>
    </source>
</evidence>
<feature type="region of interest" description="Disordered" evidence="4">
    <location>
        <begin position="76"/>
        <end position="95"/>
    </location>
</feature>
<feature type="compositionally biased region" description="Low complexity" evidence="4">
    <location>
        <begin position="32"/>
        <end position="55"/>
    </location>
</feature>
<dbReference type="Pfam" id="PF00307">
    <property type="entry name" value="CH"/>
    <property type="match status" value="1"/>
</dbReference>
<accession>A0AAW0WL69</accession>
<dbReference type="FunFam" id="1.10.418.10:FF:000009">
    <property type="entry name" value="smoothelin isoform X2"/>
    <property type="match status" value="1"/>
</dbReference>